<dbReference type="GO" id="GO:0055085">
    <property type="term" value="P:transmembrane transport"/>
    <property type="evidence" value="ECO:0007669"/>
    <property type="project" value="InterPro"/>
</dbReference>
<feature type="domain" description="STAS" evidence="7">
    <location>
        <begin position="672"/>
        <end position="796"/>
    </location>
</feature>
<dbReference type="GeneID" id="31019811"/>
<dbReference type="PROSITE" id="PS50801">
    <property type="entry name" value="STAS"/>
    <property type="match status" value="1"/>
</dbReference>
<feature type="transmembrane region" description="Helical" evidence="6">
    <location>
        <begin position="212"/>
        <end position="230"/>
    </location>
</feature>
<keyword evidence="4 6" id="KW-0472">Membrane</keyword>
<name>A0A1J9QLJ0_9PEZI</name>
<dbReference type="PANTHER" id="PTHR11814">
    <property type="entry name" value="SULFATE TRANSPORTER"/>
    <property type="match status" value="1"/>
</dbReference>
<evidence type="ECO:0000313" key="8">
    <source>
        <dbReference type="EMBL" id="OJD29320.1"/>
    </source>
</evidence>
<evidence type="ECO:0000256" key="4">
    <source>
        <dbReference type="ARBA" id="ARBA00023136"/>
    </source>
</evidence>
<feature type="transmembrane region" description="Helical" evidence="6">
    <location>
        <begin position="469"/>
        <end position="490"/>
    </location>
</feature>
<evidence type="ECO:0000313" key="9">
    <source>
        <dbReference type="Proteomes" id="UP000183809"/>
    </source>
</evidence>
<comment type="caution">
    <text evidence="8">The sequence shown here is derived from an EMBL/GenBank/DDBJ whole genome shotgun (WGS) entry which is preliminary data.</text>
</comment>
<feature type="transmembrane region" description="Helical" evidence="6">
    <location>
        <begin position="380"/>
        <end position="398"/>
    </location>
</feature>
<dbReference type="CDD" id="cd07042">
    <property type="entry name" value="STAS_SulP_like_sulfate_transporter"/>
    <property type="match status" value="1"/>
</dbReference>
<dbReference type="GO" id="GO:0016020">
    <property type="term" value="C:membrane"/>
    <property type="evidence" value="ECO:0007669"/>
    <property type="project" value="UniProtKB-SubCell"/>
</dbReference>
<feature type="transmembrane region" description="Helical" evidence="6">
    <location>
        <begin position="510"/>
        <end position="529"/>
    </location>
</feature>
<keyword evidence="9" id="KW-1185">Reference proteome</keyword>
<feature type="transmembrane region" description="Helical" evidence="6">
    <location>
        <begin position="327"/>
        <end position="346"/>
    </location>
</feature>
<keyword evidence="3 6" id="KW-1133">Transmembrane helix</keyword>
<feature type="transmembrane region" description="Helical" evidence="6">
    <location>
        <begin position="295"/>
        <end position="315"/>
    </location>
</feature>
<sequence>MSSHSRSPSQARSTRQHAPNTPSQLRESHYPSDSPEQSTHTDFGIPGAKSGAAPRNSSKLPTSPRHGSQASVRSSAPTEGSYNQPESSAQAQLRSQRDSESSSSFSHDMSPGKSPRPETARSYGSFNSEILRDGFGGRYPGDDTANTPGAATPLLGDAVADGLLSGQGKHNTTSWLAEMHGIRNRKMMYLAYYVPIFNWIPQYKLSYLRGDLIAAVTMASFYIPMSLSYASNLGHIPPINGLYSFFINPLIYSILGTAPMMVVGPEAPGSLLTGEVVRENIRRGASGDDDAELNAQIAGITTSIAGLVILLGGLFRLGFLDNVLSRPFLRGFISAIGVVIFIDQLIPQLGIARLADGPQGVQHGSAVEKLIFIVRHVGQAHGLTSAISLGAFVIIMFFREMKRRLQPRYPGVAFIPDRFAVVVLSVVLTWWYRWDQHGLAILGNVNAAGGGLFKVHFPFDFSHLKYASSAFETAFTIALLGFFESSVAAKSLPPAKDGLQRVNTSTNRELVALGIANVTGGLFMALPAFGGYGRSKVNASTGGRTPMSSVFLSLITLLCLLFLLPYFYYLPKGVLSAMVGVVAFSLVEEAPHDIHFFYKIRGWSELSLMLIIFLVTIFWDLKKGIAVGIGLSLLRVIKHATRPRIQILGRVPGTTERFENAEMDPGRLEFVEGCLIVKIPEPLTFANTGSLRSRLKRLEEHGTNAAHPALPRVRPDDHNRNVIFDFHGVTSLDGAGAQVLLEIVQNYVDRGVRVFFCRVSGEGSEVWRLFEQSGIVETAGGQRHFVGSVDQALRMTELESLTEALETAGDREEGPS</sequence>
<dbReference type="InterPro" id="IPR002645">
    <property type="entry name" value="STAS_dom"/>
</dbReference>
<feature type="transmembrane region" description="Helical" evidence="6">
    <location>
        <begin position="242"/>
        <end position="262"/>
    </location>
</feature>
<dbReference type="Proteomes" id="UP000183809">
    <property type="component" value="Unassembled WGS sequence"/>
</dbReference>
<gene>
    <name evidence="8" type="ORF">BKCO1_8400017</name>
</gene>
<feature type="region of interest" description="Disordered" evidence="5">
    <location>
        <begin position="1"/>
        <end position="124"/>
    </location>
</feature>
<dbReference type="InterPro" id="IPR036513">
    <property type="entry name" value="STAS_dom_sf"/>
</dbReference>
<comment type="subcellular location">
    <subcellularLocation>
        <location evidence="1">Membrane</location>
        <topology evidence="1">Multi-pass membrane protein</topology>
    </subcellularLocation>
</comment>
<evidence type="ECO:0000256" key="1">
    <source>
        <dbReference type="ARBA" id="ARBA00004141"/>
    </source>
</evidence>
<feature type="transmembrane region" description="Helical" evidence="6">
    <location>
        <begin position="550"/>
        <end position="569"/>
    </location>
</feature>
<evidence type="ECO:0000259" key="7">
    <source>
        <dbReference type="PROSITE" id="PS50801"/>
    </source>
</evidence>
<evidence type="ECO:0000256" key="3">
    <source>
        <dbReference type="ARBA" id="ARBA00022989"/>
    </source>
</evidence>
<dbReference type="Gene3D" id="3.30.750.24">
    <property type="entry name" value="STAS domain"/>
    <property type="match status" value="1"/>
</dbReference>
<dbReference type="InterPro" id="IPR011547">
    <property type="entry name" value="SLC26A/SulP_dom"/>
</dbReference>
<organism evidence="8 9">
    <name type="scientific">Diplodia corticola</name>
    <dbReference type="NCBI Taxonomy" id="236234"/>
    <lineage>
        <taxon>Eukaryota</taxon>
        <taxon>Fungi</taxon>
        <taxon>Dikarya</taxon>
        <taxon>Ascomycota</taxon>
        <taxon>Pezizomycotina</taxon>
        <taxon>Dothideomycetes</taxon>
        <taxon>Dothideomycetes incertae sedis</taxon>
        <taxon>Botryosphaeriales</taxon>
        <taxon>Botryosphaeriaceae</taxon>
        <taxon>Diplodia</taxon>
    </lineage>
</organism>
<feature type="transmembrane region" description="Helical" evidence="6">
    <location>
        <begin position="606"/>
        <end position="634"/>
    </location>
</feature>
<feature type="compositionally biased region" description="Low complexity" evidence="5">
    <location>
        <begin position="1"/>
        <end position="13"/>
    </location>
</feature>
<dbReference type="SUPFAM" id="SSF52091">
    <property type="entry name" value="SpoIIaa-like"/>
    <property type="match status" value="1"/>
</dbReference>
<evidence type="ECO:0000256" key="5">
    <source>
        <dbReference type="SAM" id="MobiDB-lite"/>
    </source>
</evidence>
<dbReference type="OrthoDB" id="427213at2759"/>
<feature type="transmembrane region" description="Helical" evidence="6">
    <location>
        <begin position="410"/>
        <end position="432"/>
    </location>
</feature>
<dbReference type="Pfam" id="PF00916">
    <property type="entry name" value="Sulfate_transp"/>
    <property type="match status" value="1"/>
</dbReference>
<evidence type="ECO:0000256" key="6">
    <source>
        <dbReference type="SAM" id="Phobius"/>
    </source>
</evidence>
<dbReference type="EMBL" id="MNUE01000084">
    <property type="protein sequence ID" value="OJD29320.1"/>
    <property type="molecule type" value="Genomic_DNA"/>
</dbReference>
<dbReference type="Pfam" id="PF01740">
    <property type="entry name" value="STAS"/>
    <property type="match status" value="1"/>
</dbReference>
<accession>A0A1J9QLJ0</accession>
<dbReference type="RefSeq" id="XP_020125580.1">
    <property type="nucleotide sequence ID" value="XM_020279548.1"/>
</dbReference>
<feature type="compositionally biased region" description="Polar residues" evidence="5">
    <location>
        <begin position="55"/>
        <end position="94"/>
    </location>
</feature>
<dbReference type="AlphaFoldDB" id="A0A1J9QLJ0"/>
<proteinExistence type="predicted"/>
<keyword evidence="2 6" id="KW-0812">Transmembrane</keyword>
<dbReference type="InterPro" id="IPR001902">
    <property type="entry name" value="SLC26A/SulP_fam"/>
</dbReference>
<feature type="compositionally biased region" description="Polar residues" evidence="5">
    <location>
        <begin position="16"/>
        <end position="25"/>
    </location>
</feature>
<dbReference type="STRING" id="236234.A0A1J9QLJ0"/>
<reference evidence="8 9" key="1">
    <citation type="submission" date="2016-10" db="EMBL/GenBank/DDBJ databases">
        <title>Proteomics and genomics reveal pathogen-plant mechanisms compatible with a hemibiotrophic lifestyle of Diplodia corticola.</title>
        <authorList>
            <person name="Fernandes I."/>
            <person name="De Jonge R."/>
            <person name="Van De Peer Y."/>
            <person name="Devreese B."/>
            <person name="Alves A."/>
            <person name="Esteves A.C."/>
        </authorList>
    </citation>
    <scope>NUCLEOTIDE SEQUENCE [LARGE SCALE GENOMIC DNA]</scope>
    <source>
        <strain evidence="8 9">CBS 112549</strain>
    </source>
</reference>
<protein>
    <submittedName>
        <fullName evidence="8">Sulfate transporter</fullName>
    </submittedName>
</protein>
<evidence type="ECO:0000256" key="2">
    <source>
        <dbReference type="ARBA" id="ARBA00022692"/>
    </source>
</evidence>